<proteinExistence type="predicted"/>
<gene>
    <name evidence="2" type="ORF">BMT55_08015</name>
</gene>
<keyword evidence="3" id="KW-1185">Reference proteome</keyword>
<evidence type="ECO:0000313" key="3">
    <source>
        <dbReference type="Proteomes" id="UP000236500"/>
    </source>
</evidence>
<feature type="compositionally biased region" description="Basic and acidic residues" evidence="1">
    <location>
        <begin position="41"/>
        <end position="57"/>
    </location>
</feature>
<sequence length="102" mass="11927">MFFYGGHKIFESLANGRQFHCIQLHIEVLKKHTTLFKNHNKAESGGAEHDATLDKKMPHNKPRPAHRTKKILRYCFKNKSYFASNGHFKERMLTAFALILWA</sequence>
<evidence type="ECO:0000256" key="1">
    <source>
        <dbReference type="SAM" id="MobiDB-lite"/>
    </source>
</evidence>
<name>A0ABX4XMD9_9LIST</name>
<evidence type="ECO:0000313" key="2">
    <source>
        <dbReference type="EMBL" id="PNP92505.1"/>
    </source>
</evidence>
<protein>
    <submittedName>
        <fullName evidence="2">Uncharacterized protein</fullName>
    </submittedName>
</protein>
<dbReference type="Proteomes" id="UP000236500">
    <property type="component" value="Unassembled WGS sequence"/>
</dbReference>
<dbReference type="EMBL" id="MPDH01000007">
    <property type="protein sequence ID" value="PNP92505.1"/>
    <property type="molecule type" value="Genomic_DNA"/>
</dbReference>
<feature type="region of interest" description="Disordered" evidence="1">
    <location>
        <begin position="41"/>
        <end position="66"/>
    </location>
</feature>
<reference evidence="2 3" key="1">
    <citation type="submission" date="2016-11" db="EMBL/GenBank/DDBJ databases">
        <title>Whole Genome Sequence of Listeria newyorkensis.</title>
        <authorList>
            <person name="Frink S."/>
            <person name="Morales C."/>
            <person name="Kiang D."/>
        </authorList>
    </citation>
    <scope>NUCLEOTIDE SEQUENCE [LARGE SCALE GENOMIC DNA]</scope>
    <source>
        <strain evidence="2 3">F1604011-044</strain>
    </source>
</reference>
<accession>A0ABX4XMD9</accession>
<organism evidence="2 3">
    <name type="scientific">Listeria newyorkensis</name>
    <dbReference type="NCBI Taxonomy" id="1497681"/>
    <lineage>
        <taxon>Bacteria</taxon>
        <taxon>Bacillati</taxon>
        <taxon>Bacillota</taxon>
        <taxon>Bacilli</taxon>
        <taxon>Bacillales</taxon>
        <taxon>Listeriaceae</taxon>
        <taxon>Listeria</taxon>
    </lineage>
</organism>
<comment type="caution">
    <text evidence="2">The sequence shown here is derived from an EMBL/GenBank/DDBJ whole genome shotgun (WGS) entry which is preliminary data.</text>
</comment>